<comment type="caution">
    <text evidence="1">The sequence shown here is derived from an EMBL/GenBank/DDBJ whole genome shotgun (WGS) entry which is preliminary data.</text>
</comment>
<sequence length="620" mass="69637">MPKPSSSTPSTNTCSSPTPLPGSCCPDFSSAFNILQPHILAERLYQNFNMNNHLILWILDFLITGSPKGCMLSPLLFILYTDKCRSMLPNCHLVKFADDIVLLSLLSGPSLHHGPALQQFVEWCDTSRLELNVSQRDGGDLLQRPKGTGGDDPRWYKQVQIPGYHSSNTEGILRKCHQRMYLLRKLNSFSVSKNMLLTFYYTLIESVLAFSAAELTELPYQPLVSALNSRLQALHIQLQAFVEQVDSLVKPLAGGRDVKVEGASPLASPCTSRLFCGHDQDGPNTAKEKQPNYKQQSEPEVKGQTGENSKSDSSETQKQEQGEKETDDALTAELIPKEKKSSDFQSQLTKAEELGLKIQQELETKRQAQRNNTLKLTRLQEEHQRALLHRDFQLQSLGLQAQLQQKLWTQERSLLVQESQHLKQALFLICLKLRCFLKQWRLGCKDTEWKDILEDNCIMTLAKQTKLTFLQQHFTPGALPPRSLRNYLSDFFGLGDGVHLRVLSLCFLIGRQVSGIEEILEVFLPPSDNVPNSMRSTVLPTRTVNSAGRVLLPPSEAPDGRFARIFEADQQSSSMASPNSSQFLRLLGPSGLRLAWPAGTCQLRQESHRPTWSDRTPSSA</sequence>
<proteinExistence type="predicted"/>
<evidence type="ECO:0000313" key="2">
    <source>
        <dbReference type="Proteomes" id="UP000831701"/>
    </source>
</evidence>
<evidence type="ECO:0000313" key="1">
    <source>
        <dbReference type="EMBL" id="KAI3356740.1"/>
    </source>
</evidence>
<dbReference type="Proteomes" id="UP000831701">
    <property type="component" value="Chromosome 19"/>
</dbReference>
<keyword evidence="2" id="KW-1185">Reference proteome</keyword>
<accession>A0ACB8VMN7</accession>
<name>A0ACB8VMN7_9TELE</name>
<organism evidence="1 2">
    <name type="scientific">Scortum barcoo</name>
    <name type="common">barcoo grunter</name>
    <dbReference type="NCBI Taxonomy" id="214431"/>
    <lineage>
        <taxon>Eukaryota</taxon>
        <taxon>Metazoa</taxon>
        <taxon>Chordata</taxon>
        <taxon>Craniata</taxon>
        <taxon>Vertebrata</taxon>
        <taxon>Euteleostomi</taxon>
        <taxon>Actinopterygii</taxon>
        <taxon>Neopterygii</taxon>
        <taxon>Teleostei</taxon>
        <taxon>Neoteleostei</taxon>
        <taxon>Acanthomorphata</taxon>
        <taxon>Eupercaria</taxon>
        <taxon>Centrarchiformes</taxon>
        <taxon>Terapontoidei</taxon>
        <taxon>Terapontidae</taxon>
        <taxon>Scortum</taxon>
    </lineage>
</organism>
<dbReference type="EMBL" id="CM041549">
    <property type="protein sequence ID" value="KAI3356740.1"/>
    <property type="molecule type" value="Genomic_DNA"/>
</dbReference>
<gene>
    <name evidence="1" type="ORF">L3Q82_003415</name>
</gene>
<protein>
    <submittedName>
        <fullName evidence="1">Uncharacterized protein</fullName>
    </submittedName>
</protein>
<reference evidence="1" key="1">
    <citation type="submission" date="2022-04" db="EMBL/GenBank/DDBJ databases">
        <title>Jade perch genome.</title>
        <authorList>
            <person name="Chao B."/>
        </authorList>
    </citation>
    <scope>NUCLEOTIDE SEQUENCE</scope>
    <source>
        <strain evidence="1">CB-2022</strain>
    </source>
</reference>